<reference evidence="1 2" key="1">
    <citation type="submission" date="2016-10" db="EMBL/GenBank/DDBJ databases">
        <authorList>
            <person name="de Groot N.N."/>
        </authorList>
    </citation>
    <scope>NUCLEOTIDE SEQUENCE [LARGE SCALE GENOMIC DNA]</scope>
    <source>
        <strain evidence="1 2">CGMCC 1.7056</strain>
    </source>
</reference>
<evidence type="ECO:0000313" key="2">
    <source>
        <dbReference type="Proteomes" id="UP000198832"/>
    </source>
</evidence>
<sequence length="77" mass="8109">MMRGTPRTFVGPTVFTLDGAFCVHIADDVRARIGAMPGISGCELDIPARVLLVTAEAPVDRAEVLAVLRTTGCPVRG</sequence>
<dbReference type="Proteomes" id="UP000198832">
    <property type="component" value="Unassembled WGS sequence"/>
</dbReference>
<dbReference type="SUPFAM" id="SSF55008">
    <property type="entry name" value="HMA, heavy metal-associated domain"/>
    <property type="match status" value="1"/>
</dbReference>
<gene>
    <name evidence="1" type="ORF">SAMN04487968_11513</name>
</gene>
<accession>A0A1I1N826</accession>
<name>A0A1I1N826_9ACTN</name>
<evidence type="ECO:0000313" key="1">
    <source>
        <dbReference type="EMBL" id="SFC93516.1"/>
    </source>
</evidence>
<dbReference type="GO" id="GO:0046872">
    <property type="term" value="F:metal ion binding"/>
    <property type="evidence" value="ECO:0007669"/>
    <property type="project" value="InterPro"/>
</dbReference>
<protein>
    <recommendedName>
        <fullName evidence="3">Copper chaperone CopZ</fullName>
    </recommendedName>
</protein>
<dbReference type="AlphaFoldDB" id="A0A1I1N826"/>
<proteinExistence type="predicted"/>
<dbReference type="EMBL" id="FOLB01000015">
    <property type="protein sequence ID" value="SFC93516.1"/>
    <property type="molecule type" value="Genomic_DNA"/>
</dbReference>
<dbReference type="STRING" id="574651.SAMN04487968_11513"/>
<dbReference type="InterPro" id="IPR036163">
    <property type="entry name" value="HMA_dom_sf"/>
</dbReference>
<evidence type="ECO:0008006" key="3">
    <source>
        <dbReference type="Google" id="ProtNLM"/>
    </source>
</evidence>
<keyword evidence="2" id="KW-1185">Reference proteome</keyword>
<organism evidence="1 2">
    <name type="scientific">Nocardioides terrae</name>
    <dbReference type="NCBI Taxonomy" id="574651"/>
    <lineage>
        <taxon>Bacteria</taxon>
        <taxon>Bacillati</taxon>
        <taxon>Actinomycetota</taxon>
        <taxon>Actinomycetes</taxon>
        <taxon>Propionibacteriales</taxon>
        <taxon>Nocardioidaceae</taxon>
        <taxon>Nocardioides</taxon>
    </lineage>
</organism>